<reference evidence="2" key="1">
    <citation type="submission" date="2022-03" db="EMBL/GenBank/DDBJ databases">
        <authorList>
            <person name="Tunstrom K."/>
        </authorList>
    </citation>
    <scope>NUCLEOTIDE SEQUENCE</scope>
</reference>
<protein>
    <submittedName>
        <fullName evidence="2">Uncharacterized protein</fullName>
    </submittedName>
</protein>
<comment type="caution">
    <text evidence="2">The sequence shown here is derived from an EMBL/GenBank/DDBJ whole genome shotgun (WGS) entry which is preliminary data.</text>
</comment>
<dbReference type="AlphaFoldDB" id="A0AAU9UWA4"/>
<organism evidence="2 3">
    <name type="scientific">Euphydryas editha</name>
    <name type="common">Edith's checkerspot</name>
    <dbReference type="NCBI Taxonomy" id="104508"/>
    <lineage>
        <taxon>Eukaryota</taxon>
        <taxon>Metazoa</taxon>
        <taxon>Ecdysozoa</taxon>
        <taxon>Arthropoda</taxon>
        <taxon>Hexapoda</taxon>
        <taxon>Insecta</taxon>
        <taxon>Pterygota</taxon>
        <taxon>Neoptera</taxon>
        <taxon>Endopterygota</taxon>
        <taxon>Lepidoptera</taxon>
        <taxon>Glossata</taxon>
        <taxon>Ditrysia</taxon>
        <taxon>Papilionoidea</taxon>
        <taxon>Nymphalidae</taxon>
        <taxon>Nymphalinae</taxon>
        <taxon>Euphydryas</taxon>
    </lineage>
</organism>
<accession>A0AAU9UWA4</accession>
<dbReference type="EMBL" id="CAKOGL010000026">
    <property type="protein sequence ID" value="CAH2103483.1"/>
    <property type="molecule type" value="Genomic_DNA"/>
</dbReference>
<evidence type="ECO:0000313" key="3">
    <source>
        <dbReference type="Proteomes" id="UP001153954"/>
    </source>
</evidence>
<dbReference type="Proteomes" id="UP001153954">
    <property type="component" value="Unassembled WGS sequence"/>
</dbReference>
<name>A0AAU9UWA4_EUPED</name>
<gene>
    <name evidence="2" type="ORF">EEDITHA_LOCUS17990</name>
</gene>
<feature type="compositionally biased region" description="Basic residues" evidence="1">
    <location>
        <begin position="94"/>
        <end position="106"/>
    </location>
</feature>
<evidence type="ECO:0000256" key="1">
    <source>
        <dbReference type="SAM" id="MobiDB-lite"/>
    </source>
</evidence>
<keyword evidence="3" id="KW-1185">Reference proteome</keyword>
<proteinExistence type="predicted"/>
<feature type="region of interest" description="Disordered" evidence="1">
    <location>
        <begin position="81"/>
        <end position="106"/>
    </location>
</feature>
<evidence type="ECO:0000313" key="2">
    <source>
        <dbReference type="EMBL" id="CAH2103483.1"/>
    </source>
</evidence>
<sequence length="106" mass="11391">MPLFRYAEHTALSVNVKVAPAQVLRIALSAYIISYVSRKNYENGKCRNRFVGLSSNANSASSFELTAGAGDAGAPPCSEAAGAMLTVPPQAHHQAQHNSRKRKNHL</sequence>